<keyword evidence="1" id="KW-0863">Zinc-finger</keyword>
<feature type="region of interest" description="Disordered" evidence="2">
    <location>
        <begin position="217"/>
        <end position="240"/>
    </location>
</feature>
<dbReference type="PROSITE" id="PS50158">
    <property type="entry name" value="ZF_CCHC"/>
    <property type="match status" value="1"/>
</dbReference>
<dbReference type="Proteomes" id="UP001152320">
    <property type="component" value="Chromosome 18"/>
</dbReference>
<keyword evidence="1" id="KW-0862">Zinc</keyword>
<dbReference type="OrthoDB" id="6759373at2759"/>
<proteinExistence type="predicted"/>
<feature type="region of interest" description="Disordered" evidence="2">
    <location>
        <begin position="189"/>
        <end position="208"/>
    </location>
</feature>
<feature type="compositionally biased region" description="Basic and acidic residues" evidence="2">
    <location>
        <begin position="122"/>
        <end position="139"/>
    </location>
</feature>
<evidence type="ECO:0000256" key="1">
    <source>
        <dbReference type="PROSITE-ProRule" id="PRU00047"/>
    </source>
</evidence>
<evidence type="ECO:0000313" key="5">
    <source>
        <dbReference type="Proteomes" id="UP001152320"/>
    </source>
</evidence>
<evidence type="ECO:0000313" key="4">
    <source>
        <dbReference type="EMBL" id="KAJ8024718.1"/>
    </source>
</evidence>
<comment type="caution">
    <text evidence="4">The sequence shown here is derived from an EMBL/GenBank/DDBJ whole genome shotgun (WGS) entry which is preliminary data.</text>
</comment>
<dbReference type="PANTHER" id="PTHR45823:SF1">
    <property type="entry name" value="T-SNARE COILED-COIL HOMOLOGY DOMAIN-CONTAINING PROTEIN"/>
    <property type="match status" value="1"/>
</dbReference>
<keyword evidence="5" id="KW-1185">Reference proteome</keyword>
<dbReference type="SUPFAM" id="SSF57756">
    <property type="entry name" value="Retrovirus zinc finger-like domains"/>
    <property type="match status" value="1"/>
</dbReference>
<feature type="compositionally biased region" description="Basic and acidic residues" evidence="2">
    <location>
        <begin position="169"/>
        <end position="181"/>
    </location>
</feature>
<dbReference type="SMART" id="SM00343">
    <property type="entry name" value="ZnF_C2HC"/>
    <property type="match status" value="1"/>
</dbReference>
<feature type="domain" description="CCHC-type" evidence="3">
    <location>
        <begin position="477"/>
        <end position="492"/>
    </location>
</feature>
<gene>
    <name evidence="4" type="ORF">HOLleu_34707</name>
</gene>
<feature type="compositionally biased region" description="Basic and acidic residues" evidence="2">
    <location>
        <begin position="147"/>
        <end position="157"/>
    </location>
</feature>
<keyword evidence="4" id="KW-0645">Protease</keyword>
<dbReference type="PANTHER" id="PTHR45823">
    <property type="entry name" value="T-SNARE COILED-COIL HOMOLOGY DOMAIN-CONTAINING PROTEIN"/>
    <property type="match status" value="1"/>
</dbReference>
<reference evidence="4" key="1">
    <citation type="submission" date="2021-10" db="EMBL/GenBank/DDBJ databases">
        <title>Tropical sea cucumber genome reveals ecological adaptation and Cuvierian tubules defense mechanism.</title>
        <authorList>
            <person name="Chen T."/>
        </authorList>
    </citation>
    <scope>NUCLEOTIDE SEQUENCE</scope>
    <source>
        <strain evidence="4">Nanhai2018</strain>
        <tissue evidence="4">Muscle</tissue>
    </source>
</reference>
<organism evidence="4 5">
    <name type="scientific">Holothuria leucospilota</name>
    <name type="common">Black long sea cucumber</name>
    <name type="synonym">Mertensiothuria leucospilota</name>
    <dbReference type="NCBI Taxonomy" id="206669"/>
    <lineage>
        <taxon>Eukaryota</taxon>
        <taxon>Metazoa</taxon>
        <taxon>Echinodermata</taxon>
        <taxon>Eleutherozoa</taxon>
        <taxon>Echinozoa</taxon>
        <taxon>Holothuroidea</taxon>
        <taxon>Aspidochirotacea</taxon>
        <taxon>Aspidochirotida</taxon>
        <taxon>Holothuriidae</taxon>
        <taxon>Holothuria</taxon>
    </lineage>
</organism>
<evidence type="ECO:0000259" key="3">
    <source>
        <dbReference type="PROSITE" id="PS50158"/>
    </source>
</evidence>
<dbReference type="InterPro" id="IPR001878">
    <property type="entry name" value="Znf_CCHC"/>
</dbReference>
<feature type="region of interest" description="Disordered" evidence="2">
    <location>
        <begin position="67"/>
        <end position="181"/>
    </location>
</feature>
<evidence type="ECO:0000256" key="2">
    <source>
        <dbReference type="SAM" id="MobiDB-lite"/>
    </source>
</evidence>
<dbReference type="GO" id="GO:0003676">
    <property type="term" value="F:nucleic acid binding"/>
    <property type="evidence" value="ECO:0007669"/>
    <property type="project" value="InterPro"/>
</dbReference>
<dbReference type="GO" id="GO:0008270">
    <property type="term" value="F:zinc ion binding"/>
    <property type="evidence" value="ECO:0007669"/>
    <property type="project" value="UniProtKB-KW"/>
</dbReference>
<dbReference type="GO" id="GO:0006508">
    <property type="term" value="P:proteolysis"/>
    <property type="evidence" value="ECO:0007669"/>
    <property type="project" value="UniProtKB-KW"/>
</dbReference>
<dbReference type="InterPro" id="IPR036875">
    <property type="entry name" value="Znf_CCHC_sf"/>
</dbReference>
<feature type="compositionally biased region" description="Basic and acidic residues" evidence="2">
    <location>
        <begin position="190"/>
        <end position="208"/>
    </location>
</feature>
<dbReference type="EMBL" id="JAIZAY010000018">
    <property type="protein sequence ID" value="KAJ8024718.1"/>
    <property type="molecule type" value="Genomic_DNA"/>
</dbReference>
<protein>
    <submittedName>
        <fullName evidence="4">Retroviral-like aspartic protease 1</fullName>
    </submittedName>
</protein>
<keyword evidence="4" id="KW-0378">Hydrolase</keyword>
<name>A0A9Q0YLK9_HOLLE</name>
<feature type="compositionally biased region" description="Polar residues" evidence="2">
    <location>
        <begin position="1"/>
        <end position="11"/>
    </location>
</feature>
<sequence length="509" mass="57934">MASNSFSSSKSPGVHPDVTGNLMRQVESLTRECNRLMRETRKEEEKENFQNFSMDDFLELPDKVTSRKYQKGEEEIIPVARKPSEGLEFPSESFSHASGQNQLDSVLSYPRRDRSDSYGARHGSDSVLKAEEEQDRDIFTETLLKGNHTDPLSETRSKSRVTFSPTLEGELKNPGRRKGEFQDLGNVQFGREEEHPSEFFHSRGVRDPADHEYRRRRAENPANSLPSHTGLHEHGTRPKPLMLPEKFDGSQPWEDYLTHFESVAEINGWNREQKARFLGANLRGALEVYTEISSAARTSFSAVVEALERRFGRAHQKPLFRAQLSMRRRGRNESLQQLAQAIKRLVNGAYPSLNMNARDGIAVESFRAALDDVELQRAVFMAKPDSLAEAVTAAVEMESFQQAQMHQFRQQKGNLRNMDDSQDDQSPLTTDLASIRKALEEIKGTIAELQAWKGGMEKKDNPADVPASDWPGRFRGRCWNCGELGHLRRHCRAPKMYRPYQENGQEPGQ</sequence>
<feature type="compositionally biased region" description="Polar residues" evidence="2">
    <location>
        <begin position="92"/>
        <end position="105"/>
    </location>
</feature>
<dbReference type="AlphaFoldDB" id="A0A9Q0YLK9"/>
<keyword evidence="1" id="KW-0479">Metal-binding</keyword>
<dbReference type="GO" id="GO:0008233">
    <property type="term" value="F:peptidase activity"/>
    <property type="evidence" value="ECO:0007669"/>
    <property type="project" value="UniProtKB-KW"/>
</dbReference>
<feature type="region of interest" description="Disordered" evidence="2">
    <location>
        <begin position="1"/>
        <end position="21"/>
    </location>
</feature>
<accession>A0A9Q0YLK9</accession>